<organism evidence="2 3">
    <name type="scientific">Streptomyces cinnamoneus</name>
    <name type="common">Streptoverticillium cinnamoneum</name>
    <dbReference type="NCBI Taxonomy" id="53446"/>
    <lineage>
        <taxon>Bacteria</taxon>
        <taxon>Bacillati</taxon>
        <taxon>Actinomycetota</taxon>
        <taxon>Actinomycetes</taxon>
        <taxon>Kitasatosporales</taxon>
        <taxon>Streptomycetaceae</taxon>
        <taxon>Streptomyces</taxon>
        <taxon>Streptomyces cinnamoneus group</taxon>
    </lineage>
</organism>
<dbReference type="AlphaFoldDB" id="A0A918TM97"/>
<proteinExistence type="predicted"/>
<keyword evidence="1" id="KW-1133">Transmembrane helix</keyword>
<evidence type="ECO:0000313" key="2">
    <source>
        <dbReference type="EMBL" id="GHC51298.1"/>
    </source>
</evidence>
<comment type="caution">
    <text evidence="2">The sequence shown here is derived from an EMBL/GenBank/DDBJ whole genome shotgun (WGS) entry which is preliminary data.</text>
</comment>
<evidence type="ECO:0000256" key="1">
    <source>
        <dbReference type="SAM" id="Phobius"/>
    </source>
</evidence>
<dbReference type="EMBL" id="BMVB01000008">
    <property type="protein sequence ID" value="GHC51298.1"/>
    <property type="molecule type" value="Genomic_DNA"/>
</dbReference>
<gene>
    <name evidence="2" type="ORF">GCM10010507_29020</name>
</gene>
<evidence type="ECO:0000313" key="3">
    <source>
        <dbReference type="Proteomes" id="UP000646244"/>
    </source>
</evidence>
<accession>A0A918TM97</accession>
<reference evidence="2" key="2">
    <citation type="submission" date="2020-09" db="EMBL/GenBank/DDBJ databases">
        <authorList>
            <person name="Sun Q."/>
            <person name="Ohkuma M."/>
        </authorList>
    </citation>
    <scope>NUCLEOTIDE SEQUENCE</scope>
    <source>
        <strain evidence="2">JCM 4633</strain>
    </source>
</reference>
<name>A0A918TM97_STRCJ</name>
<reference evidence="2" key="1">
    <citation type="journal article" date="2014" name="Int. J. Syst. Evol. Microbiol.">
        <title>Complete genome sequence of Corynebacterium casei LMG S-19264T (=DSM 44701T), isolated from a smear-ripened cheese.</title>
        <authorList>
            <consortium name="US DOE Joint Genome Institute (JGI-PGF)"/>
            <person name="Walter F."/>
            <person name="Albersmeier A."/>
            <person name="Kalinowski J."/>
            <person name="Ruckert C."/>
        </authorList>
    </citation>
    <scope>NUCLEOTIDE SEQUENCE</scope>
    <source>
        <strain evidence="2">JCM 4633</strain>
    </source>
</reference>
<keyword evidence="1" id="KW-0472">Membrane</keyword>
<keyword evidence="1" id="KW-0812">Transmembrane</keyword>
<protein>
    <submittedName>
        <fullName evidence="2">Uncharacterized protein</fullName>
    </submittedName>
</protein>
<feature type="transmembrane region" description="Helical" evidence="1">
    <location>
        <begin position="33"/>
        <end position="55"/>
    </location>
</feature>
<dbReference type="Proteomes" id="UP000646244">
    <property type="component" value="Unassembled WGS sequence"/>
</dbReference>
<dbReference type="RefSeq" id="WP_190110182.1">
    <property type="nucleotide sequence ID" value="NZ_BMVB01000008.1"/>
</dbReference>
<sequence length="59" mass="5995">MQNERVATATEQLTAVNLELGLQELEAMEAPGFWSTAGGVATGIGVVSIVGYAAVSLAT</sequence>
<dbReference type="NCBIfam" id="NF041808">
    <property type="entry name" value="daptide_123"/>
    <property type="match status" value="1"/>
</dbReference>